<comment type="catalytic activity">
    <reaction evidence="11">
        <text>pyruvate + phosphate + ATP = phosphoenolpyruvate + AMP + diphosphate + H(+)</text>
        <dbReference type="Rhea" id="RHEA:10756"/>
        <dbReference type="ChEBI" id="CHEBI:15361"/>
        <dbReference type="ChEBI" id="CHEBI:15378"/>
        <dbReference type="ChEBI" id="CHEBI:30616"/>
        <dbReference type="ChEBI" id="CHEBI:33019"/>
        <dbReference type="ChEBI" id="CHEBI:43474"/>
        <dbReference type="ChEBI" id="CHEBI:58702"/>
        <dbReference type="ChEBI" id="CHEBI:456215"/>
        <dbReference type="EC" id="2.7.9.1"/>
    </reaction>
</comment>
<dbReference type="InterPro" id="IPR002192">
    <property type="entry name" value="PPDK_AMP/ATP-bd"/>
</dbReference>
<evidence type="ECO:0000256" key="7">
    <source>
        <dbReference type="ARBA" id="ARBA00022741"/>
    </source>
</evidence>
<dbReference type="PROSITE" id="PS00370">
    <property type="entry name" value="PEP_ENZYMES_PHOS_SITE"/>
    <property type="match status" value="1"/>
</dbReference>
<dbReference type="Pfam" id="PF01326">
    <property type="entry name" value="PPDK_N"/>
    <property type="match status" value="2"/>
</dbReference>
<dbReference type="EC" id="2.7.9.1" evidence="3 11"/>
<feature type="region of interest" description="Disordered" evidence="12">
    <location>
        <begin position="897"/>
        <end position="925"/>
    </location>
</feature>
<dbReference type="NCBIfam" id="TIGR01828">
    <property type="entry name" value="pyru_phos_dikin"/>
    <property type="match status" value="1"/>
</dbReference>
<keyword evidence="17" id="KW-1185">Reference proteome</keyword>
<accession>A0ABW0ZK42</accession>
<evidence type="ECO:0000259" key="13">
    <source>
        <dbReference type="Pfam" id="PF00391"/>
    </source>
</evidence>
<evidence type="ECO:0000256" key="8">
    <source>
        <dbReference type="ARBA" id="ARBA00022777"/>
    </source>
</evidence>
<keyword evidence="6" id="KW-0479">Metal-binding</keyword>
<evidence type="ECO:0000259" key="14">
    <source>
        <dbReference type="Pfam" id="PF01326"/>
    </source>
</evidence>
<dbReference type="PANTHER" id="PTHR22931">
    <property type="entry name" value="PHOSPHOENOLPYRUVATE DIKINASE-RELATED"/>
    <property type="match status" value="1"/>
</dbReference>
<keyword evidence="5 16" id="KW-0808">Transferase</keyword>
<evidence type="ECO:0000256" key="10">
    <source>
        <dbReference type="ARBA" id="ARBA00022842"/>
    </source>
</evidence>
<evidence type="ECO:0000256" key="4">
    <source>
        <dbReference type="ARBA" id="ARBA00020138"/>
    </source>
</evidence>
<evidence type="ECO:0000313" key="16">
    <source>
        <dbReference type="EMBL" id="MFC5730857.1"/>
    </source>
</evidence>
<dbReference type="InterPro" id="IPR010121">
    <property type="entry name" value="Pyruvate_phosphate_dikinase"/>
</dbReference>
<sequence length="925" mass="100047">MIRYVHSFSSFGTPDRLLLGGKGADLAQMVQLGLPVPPGFTITTEACRHYLENGAEPPGLQREVSRDLALLEEQVGHRLGDIANPLLLAVRSGAATSMPGMMDTVLDIGLNDRTVVGLAAVTGDERFALDCYRRLLQMFGETVFGIPDDLFAGVLDAVKAERGVEQDLELDADAVRVVVERNKALYDQHAGRPMPQDPQEQLSLAVDAVFRSWHSDRAALYRRRNGISDDLGTAVNVQVMVFGNRGPRSGSGVAFTRDPATGDLGDYGEYLPTAQGEDVVSGVRTAVPLAHLRDIDLASYRRLRSVMGTLERHYRDMCDIEFTIEEGRLWILQTRVGKRSPAAAFRIAADLVEEGWITRDEALLRVTGEQLTQLMFPRFEAPDGRKELAVGLAASPGAAVGRVVLDSATAVEWAGRGEDVILVRKETRPEDLAGMVAAKGVLTSRGGRTSHAAVVARAMGLPCVCGAGALEIDLDKRQVSVGAGRTIAEGDVISLDGASGGVFLGARRTVDSEVVQWLEGGLRDGELISAVAGLLDHADAVRRLRIRANADTHEDAARAMRFGAEGIGLCRTEHMFLGDRRTYLQRVILAADEHERTSALAQLLRLQRGDFESLLAETDGQVTAIRLLDAPLHEFLPDLTQMAVRVALAEKRGGATRLDRRRLADAQRVHEENPMTGLRGVRLGIVHPDLVRTQALALFEAAADVRDRGGRVDLELMVPLVSTAAELEFVQTLVMEVAEDVARRRGDVDFRFGTMVETPRAALTAGQLARSAEFLSFGTNDLTQLTWGFSRDDVERSVLPRYLDAGVLRQSPFASIDVDGVGSLVKSAVEQARAVRPEIAAGVCGEHGGDPASIHFFDGIGIDYVSCSPFRIPVARLEAGRAALLHRSEPAAIGSRLQAEVGTKTDSRSVTADTTRDADTVGARR</sequence>
<evidence type="ECO:0000256" key="9">
    <source>
        <dbReference type="ARBA" id="ARBA00022840"/>
    </source>
</evidence>
<dbReference type="SUPFAM" id="SSF56059">
    <property type="entry name" value="Glutathione synthetase ATP-binding domain-like"/>
    <property type="match status" value="1"/>
</dbReference>
<evidence type="ECO:0000256" key="3">
    <source>
        <dbReference type="ARBA" id="ARBA00011994"/>
    </source>
</evidence>
<dbReference type="SUPFAM" id="SSF51621">
    <property type="entry name" value="Phosphoenolpyruvate/pyruvate domain"/>
    <property type="match status" value="1"/>
</dbReference>
<dbReference type="InterPro" id="IPR040442">
    <property type="entry name" value="Pyrv_kinase-like_dom_sf"/>
</dbReference>
<dbReference type="PIRSF" id="PIRSF000853">
    <property type="entry name" value="PPDK"/>
    <property type="match status" value="1"/>
</dbReference>
<dbReference type="Gene3D" id="3.50.30.10">
    <property type="entry name" value="Phosphohistidine domain"/>
    <property type="match status" value="1"/>
</dbReference>
<feature type="domain" description="PEP-utilising enzyme mobile" evidence="13">
    <location>
        <begin position="418"/>
        <end position="500"/>
    </location>
</feature>
<comment type="caution">
    <text evidence="16">The sequence shown here is derived from an EMBL/GenBank/DDBJ whole genome shotgun (WGS) entry which is preliminary data.</text>
</comment>
<dbReference type="Gene3D" id="1.20.80.30">
    <property type="match status" value="1"/>
</dbReference>
<keyword evidence="10" id="KW-0460">Magnesium</keyword>
<evidence type="ECO:0000256" key="6">
    <source>
        <dbReference type="ARBA" id="ARBA00022723"/>
    </source>
</evidence>
<keyword evidence="8" id="KW-0418">Kinase</keyword>
<feature type="domain" description="Pyruvate phosphate dikinase AMP/ATP-binding" evidence="14">
    <location>
        <begin position="294"/>
        <end position="345"/>
    </location>
</feature>
<dbReference type="EMBL" id="JBHSNS010000011">
    <property type="protein sequence ID" value="MFC5730857.1"/>
    <property type="molecule type" value="Genomic_DNA"/>
</dbReference>
<evidence type="ECO:0000256" key="12">
    <source>
        <dbReference type="SAM" id="MobiDB-lite"/>
    </source>
</evidence>
<evidence type="ECO:0000259" key="15">
    <source>
        <dbReference type="Pfam" id="PF02896"/>
    </source>
</evidence>
<comment type="similarity">
    <text evidence="2 11">Belongs to the PEP-utilizing enzyme family.</text>
</comment>
<evidence type="ECO:0000313" key="17">
    <source>
        <dbReference type="Proteomes" id="UP001596072"/>
    </source>
</evidence>
<dbReference type="SUPFAM" id="SSF52009">
    <property type="entry name" value="Phosphohistidine domain"/>
    <property type="match status" value="1"/>
</dbReference>
<dbReference type="InterPro" id="IPR036637">
    <property type="entry name" value="Phosphohistidine_dom_sf"/>
</dbReference>
<evidence type="ECO:0000256" key="2">
    <source>
        <dbReference type="ARBA" id="ARBA00007837"/>
    </source>
</evidence>
<dbReference type="PANTHER" id="PTHR22931:SF9">
    <property type="entry name" value="PYRUVATE, PHOSPHATE DIKINASE 1, CHLOROPLASTIC"/>
    <property type="match status" value="1"/>
</dbReference>
<dbReference type="Pfam" id="PF00391">
    <property type="entry name" value="PEP-utilizers"/>
    <property type="match status" value="1"/>
</dbReference>
<evidence type="ECO:0000256" key="5">
    <source>
        <dbReference type="ARBA" id="ARBA00022679"/>
    </source>
</evidence>
<dbReference type="Proteomes" id="UP001596072">
    <property type="component" value="Unassembled WGS sequence"/>
</dbReference>
<dbReference type="InterPro" id="IPR018274">
    <property type="entry name" value="PEP_util_AS"/>
</dbReference>
<feature type="domain" description="Pyruvate phosphate dikinase AMP/ATP-binding" evidence="14">
    <location>
        <begin position="61"/>
        <end position="285"/>
    </location>
</feature>
<protein>
    <recommendedName>
        <fullName evidence="4 11">Pyruvate, phosphate dikinase</fullName>
        <ecNumber evidence="3 11">2.7.9.1</ecNumber>
    </recommendedName>
</protein>
<name>A0ABW0ZK42_9ACTN</name>
<evidence type="ECO:0000256" key="11">
    <source>
        <dbReference type="PIRNR" id="PIRNR000853"/>
    </source>
</evidence>
<comment type="cofactor">
    <cofactor evidence="1 11">
        <name>Mg(2+)</name>
        <dbReference type="ChEBI" id="CHEBI:18420"/>
    </cofactor>
</comment>
<organism evidence="16 17">
    <name type="scientific">Nocardioides vastitatis</name>
    <dbReference type="NCBI Taxonomy" id="2568655"/>
    <lineage>
        <taxon>Bacteria</taxon>
        <taxon>Bacillati</taxon>
        <taxon>Actinomycetota</taxon>
        <taxon>Actinomycetes</taxon>
        <taxon>Propionibacteriales</taxon>
        <taxon>Nocardioidaceae</taxon>
        <taxon>Nocardioides</taxon>
    </lineage>
</organism>
<dbReference type="GO" id="GO:0050242">
    <property type="term" value="F:pyruvate, phosphate dikinase activity"/>
    <property type="evidence" value="ECO:0007669"/>
    <property type="project" value="UniProtKB-EC"/>
</dbReference>
<dbReference type="Gene3D" id="1.10.189.10">
    <property type="entry name" value="Pyruvate Phosphate Dikinase, domain 2"/>
    <property type="match status" value="1"/>
</dbReference>
<dbReference type="InterPro" id="IPR015813">
    <property type="entry name" value="Pyrv/PenolPyrv_kinase-like_dom"/>
</dbReference>
<dbReference type="InterPro" id="IPR008279">
    <property type="entry name" value="PEP-util_enz_mobile_dom"/>
</dbReference>
<keyword evidence="7" id="KW-0547">Nucleotide-binding</keyword>
<dbReference type="Gene3D" id="3.30.1490.20">
    <property type="entry name" value="ATP-grasp fold, A domain"/>
    <property type="match status" value="1"/>
</dbReference>
<gene>
    <name evidence="16" type="primary">ppdK</name>
    <name evidence="16" type="ORF">ACFPQB_18190</name>
</gene>
<dbReference type="Gene3D" id="3.30.470.20">
    <property type="entry name" value="ATP-grasp fold, B domain"/>
    <property type="match status" value="1"/>
</dbReference>
<evidence type="ECO:0000256" key="1">
    <source>
        <dbReference type="ARBA" id="ARBA00001946"/>
    </source>
</evidence>
<dbReference type="NCBIfam" id="NF004531">
    <property type="entry name" value="PRK05878.1"/>
    <property type="match status" value="1"/>
</dbReference>
<dbReference type="RefSeq" id="WP_136432144.1">
    <property type="nucleotide sequence ID" value="NZ_JBHSNS010000011.1"/>
</dbReference>
<feature type="domain" description="PEP-utilising enzyme C-terminal" evidence="15">
    <location>
        <begin position="538"/>
        <end position="880"/>
    </location>
</feature>
<dbReference type="Pfam" id="PF02896">
    <property type="entry name" value="PEP-utilizers_C"/>
    <property type="match status" value="1"/>
</dbReference>
<keyword evidence="16" id="KW-0670">Pyruvate</keyword>
<keyword evidence="9" id="KW-0067">ATP-binding</keyword>
<proteinExistence type="inferred from homology"/>
<dbReference type="Gene3D" id="3.20.20.60">
    <property type="entry name" value="Phosphoenolpyruvate-binding domains"/>
    <property type="match status" value="1"/>
</dbReference>
<reference evidence="17" key="1">
    <citation type="journal article" date="2019" name="Int. J. Syst. Evol. Microbiol.">
        <title>The Global Catalogue of Microorganisms (GCM) 10K type strain sequencing project: providing services to taxonomists for standard genome sequencing and annotation.</title>
        <authorList>
            <consortium name="The Broad Institute Genomics Platform"/>
            <consortium name="The Broad Institute Genome Sequencing Center for Infectious Disease"/>
            <person name="Wu L."/>
            <person name="Ma J."/>
        </authorList>
    </citation>
    <scope>NUCLEOTIDE SEQUENCE [LARGE SCALE GENOMIC DNA]</scope>
    <source>
        <strain evidence="17">YIM 94188</strain>
    </source>
</reference>
<dbReference type="InterPro" id="IPR000121">
    <property type="entry name" value="PEP_util_C"/>
</dbReference>
<dbReference type="InterPro" id="IPR013815">
    <property type="entry name" value="ATP_grasp_subdomain_1"/>
</dbReference>